<dbReference type="InterPro" id="IPR001387">
    <property type="entry name" value="Cro/C1-type_HTH"/>
</dbReference>
<dbReference type="Gene3D" id="1.10.260.40">
    <property type="entry name" value="lambda repressor-like DNA-binding domains"/>
    <property type="match status" value="1"/>
</dbReference>
<organism evidence="5 6">
    <name type="scientific">Rodentibacter caecimuris</name>
    <dbReference type="NCBI Taxonomy" id="1796644"/>
    <lineage>
        <taxon>Bacteria</taxon>
        <taxon>Pseudomonadati</taxon>
        <taxon>Pseudomonadota</taxon>
        <taxon>Gammaproteobacteria</taxon>
        <taxon>Pasteurellales</taxon>
        <taxon>Pasteurellaceae</taxon>
        <taxon>Rodentibacter</taxon>
    </lineage>
</organism>
<evidence type="ECO:0000256" key="3">
    <source>
        <dbReference type="ARBA" id="ARBA00023163"/>
    </source>
</evidence>
<dbReference type="EMBL" id="MLAA01000035">
    <property type="protein sequence ID" value="OOF68226.1"/>
    <property type="molecule type" value="Genomic_DNA"/>
</dbReference>
<protein>
    <recommendedName>
        <fullName evidence="4">HTH cro/C1-type domain-containing protein</fullName>
    </recommendedName>
</protein>
<dbReference type="PROSITE" id="PS50943">
    <property type="entry name" value="HTH_CROC1"/>
    <property type="match status" value="1"/>
</dbReference>
<accession>A0ABX3KVP0</accession>
<comment type="caution">
    <text evidence="5">The sequence shown here is derived from an EMBL/GenBank/DDBJ whole genome shotgun (WGS) entry which is preliminary data.</text>
</comment>
<evidence type="ECO:0000256" key="1">
    <source>
        <dbReference type="ARBA" id="ARBA00023015"/>
    </source>
</evidence>
<dbReference type="PANTHER" id="PTHR40661">
    <property type="match status" value="1"/>
</dbReference>
<keyword evidence="2" id="KW-0238">DNA-binding</keyword>
<name>A0ABX3KVP0_9PAST</name>
<dbReference type="InterPro" id="IPR010982">
    <property type="entry name" value="Lambda_DNA-bd_dom_sf"/>
</dbReference>
<evidence type="ECO:0000259" key="4">
    <source>
        <dbReference type="PROSITE" id="PS50943"/>
    </source>
</evidence>
<evidence type="ECO:0000313" key="6">
    <source>
        <dbReference type="Proteomes" id="UP000188820"/>
    </source>
</evidence>
<dbReference type="SMART" id="SM00530">
    <property type="entry name" value="HTH_XRE"/>
    <property type="match status" value="1"/>
</dbReference>
<feature type="domain" description="HTH cro/C1-type" evidence="4">
    <location>
        <begin position="28"/>
        <end position="70"/>
    </location>
</feature>
<reference evidence="5 6" key="1">
    <citation type="submission" date="2016-10" db="EMBL/GenBank/DDBJ databases">
        <title>Rodentibacter gen. nov. and new species.</title>
        <authorList>
            <person name="Christensen H."/>
        </authorList>
    </citation>
    <scope>NUCLEOTIDE SEQUENCE [LARGE SCALE GENOMIC DNA]</scope>
    <source>
        <strain evidence="5 6">1998236014</strain>
    </source>
</reference>
<dbReference type="Proteomes" id="UP000188820">
    <property type="component" value="Unassembled WGS sequence"/>
</dbReference>
<keyword evidence="3" id="KW-0804">Transcription</keyword>
<dbReference type="PANTHER" id="PTHR40661:SF3">
    <property type="entry name" value="FELS-1 PROPHAGE TRANSCRIPTIONAL REGULATOR"/>
    <property type="match status" value="1"/>
</dbReference>
<evidence type="ECO:0000313" key="5">
    <source>
        <dbReference type="EMBL" id="OOF68226.1"/>
    </source>
</evidence>
<dbReference type="SUPFAM" id="SSF47413">
    <property type="entry name" value="lambda repressor-like DNA-binding domains"/>
    <property type="match status" value="1"/>
</dbReference>
<keyword evidence="6" id="KW-1185">Reference proteome</keyword>
<evidence type="ECO:0000256" key="2">
    <source>
        <dbReference type="ARBA" id="ARBA00023125"/>
    </source>
</evidence>
<proteinExistence type="predicted"/>
<sequence>MAKIKIDDPSFAERMKFIVETRFKNNNSELARAVGVAVTSLNRWLSGEADPSRSNLVKIAKVANVSLEWLATGNIIDANQTKPSSFTYLDKLRYSISLLNELLESEEMLALTLSEEKVLNSTELTLIQNYRNCSEEVQLTISTTASTMAKKSYI</sequence>
<dbReference type="Pfam" id="PF01381">
    <property type="entry name" value="HTH_3"/>
    <property type="match status" value="1"/>
</dbReference>
<dbReference type="CDD" id="cd00093">
    <property type="entry name" value="HTH_XRE"/>
    <property type="match status" value="1"/>
</dbReference>
<gene>
    <name evidence="5" type="ORF">BKG89_07655</name>
</gene>
<keyword evidence="1" id="KW-0805">Transcription regulation</keyword>